<keyword evidence="11" id="KW-0969">Cilium</keyword>
<evidence type="ECO:0000256" key="10">
    <source>
        <dbReference type="ARBA" id="ARBA00023225"/>
    </source>
</evidence>
<dbReference type="AlphaFoldDB" id="A0A1M5CAH1"/>
<protein>
    <recommendedName>
        <fullName evidence="3">Flagellar FliJ protein</fullName>
    </recommendedName>
</protein>
<accession>A0A1M5CAH1</accession>
<keyword evidence="12" id="KW-1185">Reference proteome</keyword>
<dbReference type="GO" id="GO:0044781">
    <property type="term" value="P:bacterial-type flagellum organization"/>
    <property type="evidence" value="ECO:0007669"/>
    <property type="project" value="UniProtKB-KW"/>
</dbReference>
<keyword evidence="4" id="KW-0813">Transport</keyword>
<evidence type="ECO:0000313" key="12">
    <source>
        <dbReference type="Proteomes" id="UP000183988"/>
    </source>
</evidence>
<comment type="subcellular location">
    <subcellularLocation>
        <location evidence="1">Cell membrane</location>
        <topology evidence="1">Peripheral membrane protein</topology>
        <orientation evidence="1">Cytoplasmic side</orientation>
    </subcellularLocation>
</comment>
<dbReference type="RefSeq" id="WP_072886947.1">
    <property type="nucleotide sequence ID" value="NZ_FQVW01000001.1"/>
</dbReference>
<dbReference type="GO" id="GO:0071973">
    <property type="term" value="P:bacterial-type flagellum-dependent cell motility"/>
    <property type="evidence" value="ECO:0007669"/>
    <property type="project" value="InterPro"/>
</dbReference>
<keyword evidence="6" id="KW-0145">Chemotaxis</keyword>
<comment type="similarity">
    <text evidence="2">Belongs to the FliJ family.</text>
</comment>
<evidence type="ECO:0000256" key="4">
    <source>
        <dbReference type="ARBA" id="ARBA00022448"/>
    </source>
</evidence>
<keyword evidence="11" id="KW-0282">Flagellum</keyword>
<dbReference type="InterPro" id="IPR053716">
    <property type="entry name" value="Flag_assembly_chemotaxis_eff"/>
</dbReference>
<dbReference type="Gene3D" id="1.10.287.1700">
    <property type="match status" value="1"/>
</dbReference>
<evidence type="ECO:0000256" key="2">
    <source>
        <dbReference type="ARBA" id="ARBA00010004"/>
    </source>
</evidence>
<evidence type="ECO:0000256" key="6">
    <source>
        <dbReference type="ARBA" id="ARBA00022500"/>
    </source>
</evidence>
<dbReference type="GO" id="GO:0009288">
    <property type="term" value="C:bacterial-type flagellum"/>
    <property type="evidence" value="ECO:0007669"/>
    <property type="project" value="InterPro"/>
</dbReference>
<evidence type="ECO:0000256" key="5">
    <source>
        <dbReference type="ARBA" id="ARBA00022475"/>
    </source>
</evidence>
<dbReference type="Proteomes" id="UP000183988">
    <property type="component" value="Unassembled WGS sequence"/>
</dbReference>
<evidence type="ECO:0000256" key="9">
    <source>
        <dbReference type="ARBA" id="ARBA00023136"/>
    </source>
</evidence>
<keyword evidence="5" id="KW-1003">Cell membrane</keyword>
<dbReference type="NCBIfam" id="TIGR02473">
    <property type="entry name" value="flagell_FliJ"/>
    <property type="match status" value="1"/>
</dbReference>
<keyword evidence="8" id="KW-0653">Protein transport</keyword>
<evidence type="ECO:0000256" key="1">
    <source>
        <dbReference type="ARBA" id="ARBA00004413"/>
    </source>
</evidence>
<sequence>MANTHALEKILDLQELEKQKALKVYQNSIDQFEEVATKLYYLLRKKEEAELNYETSIKKAIPIDEIKTQTSYINKLQEQILNLQGDVQQARSYMEKSRDELTDSYKEVKKFETVIERRKKEEFELSKKLEAKLMDEISLQQFVGHMNR</sequence>
<keyword evidence="10" id="KW-1006">Bacterial flagellum protein export</keyword>
<evidence type="ECO:0000256" key="8">
    <source>
        <dbReference type="ARBA" id="ARBA00022927"/>
    </source>
</evidence>
<dbReference type="STRING" id="930117.SAMN05216225_1001142"/>
<dbReference type="GO" id="GO:0006935">
    <property type="term" value="P:chemotaxis"/>
    <property type="evidence" value="ECO:0007669"/>
    <property type="project" value="UniProtKB-KW"/>
</dbReference>
<gene>
    <name evidence="11" type="ORF">SAMN05216225_1001142</name>
</gene>
<dbReference type="InterPro" id="IPR012823">
    <property type="entry name" value="Flagell_FliJ"/>
</dbReference>
<keyword evidence="11" id="KW-0966">Cell projection</keyword>
<dbReference type="GO" id="GO:0005886">
    <property type="term" value="C:plasma membrane"/>
    <property type="evidence" value="ECO:0007669"/>
    <property type="project" value="UniProtKB-SubCell"/>
</dbReference>
<dbReference type="GO" id="GO:0015031">
    <property type="term" value="P:protein transport"/>
    <property type="evidence" value="ECO:0007669"/>
    <property type="project" value="UniProtKB-KW"/>
</dbReference>
<reference evidence="11 12" key="1">
    <citation type="submission" date="2016-11" db="EMBL/GenBank/DDBJ databases">
        <authorList>
            <person name="Jaros S."/>
            <person name="Januszkiewicz K."/>
            <person name="Wedrychowicz H."/>
        </authorList>
    </citation>
    <scope>NUCLEOTIDE SEQUENCE [LARGE SCALE GENOMIC DNA]</scope>
    <source>
        <strain evidence="11 12">IBRC-M 10683</strain>
    </source>
</reference>
<dbReference type="OrthoDB" id="2968361at2"/>
<dbReference type="Pfam" id="PF02050">
    <property type="entry name" value="FliJ"/>
    <property type="match status" value="1"/>
</dbReference>
<evidence type="ECO:0000256" key="7">
    <source>
        <dbReference type="ARBA" id="ARBA00022795"/>
    </source>
</evidence>
<keyword evidence="9" id="KW-0472">Membrane</keyword>
<name>A0A1M5CAH1_9BACI</name>
<evidence type="ECO:0000313" key="11">
    <source>
        <dbReference type="EMBL" id="SHF51587.1"/>
    </source>
</evidence>
<organism evidence="11 12">
    <name type="scientific">Ornithinibacillus halophilus</name>
    <dbReference type="NCBI Taxonomy" id="930117"/>
    <lineage>
        <taxon>Bacteria</taxon>
        <taxon>Bacillati</taxon>
        <taxon>Bacillota</taxon>
        <taxon>Bacilli</taxon>
        <taxon>Bacillales</taxon>
        <taxon>Bacillaceae</taxon>
        <taxon>Ornithinibacillus</taxon>
    </lineage>
</organism>
<keyword evidence="7" id="KW-1005">Bacterial flagellum biogenesis</keyword>
<evidence type="ECO:0000256" key="3">
    <source>
        <dbReference type="ARBA" id="ARBA00020392"/>
    </source>
</evidence>
<dbReference type="EMBL" id="FQVW01000001">
    <property type="protein sequence ID" value="SHF51587.1"/>
    <property type="molecule type" value="Genomic_DNA"/>
</dbReference>
<proteinExistence type="inferred from homology"/>